<dbReference type="InParanoid" id="A0A0D0A381"/>
<dbReference type="STRING" id="930992.A0A0D0A381"/>
<name>A0A0D0A381_9AGAM</name>
<feature type="non-terminal residue" evidence="1">
    <location>
        <position position="193"/>
    </location>
</feature>
<dbReference type="Proteomes" id="UP000054485">
    <property type="component" value="Unassembled WGS sequence"/>
</dbReference>
<accession>A0A0D0A381</accession>
<reference evidence="1 2" key="1">
    <citation type="submission" date="2014-04" db="EMBL/GenBank/DDBJ databases">
        <authorList>
            <consortium name="DOE Joint Genome Institute"/>
            <person name="Kuo A."/>
            <person name="Ruytinx J."/>
            <person name="Rineau F."/>
            <person name="Colpaert J."/>
            <person name="Kohler A."/>
            <person name="Nagy L.G."/>
            <person name="Floudas D."/>
            <person name="Copeland A."/>
            <person name="Barry K.W."/>
            <person name="Cichocki N."/>
            <person name="Veneault-Fourrey C."/>
            <person name="LaButti K."/>
            <person name="Lindquist E.A."/>
            <person name="Lipzen A."/>
            <person name="Lundell T."/>
            <person name="Morin E."/>
            <person name="Murat C."/>
            <person name="Sun H."/>
            <person name="Tunlid A."/>
            <person name="Henrissat B."/>
            <person name="Grigoriev I.V."/>
            <person name="Hibbett D.S."/>
            <person name="Martin F."/>
            <person name="Nordberg H.P."/>
            <person name="Cantor M.N."/>
            <person name="Hua S.X."/>
        </authorList>
    </citation>
    <scope>NUCLEOTIDE SEQUENCE [LARGE SCALE GENOMIC DNA]</scope>
    <source>
        <strain evidence="1 2">UH-Slu-Lm8-n1</strain>
    </source>
</reference>
<sequence>LRGYKIPGINERIIVNMYADDTTIYLSHLNKYTDLEDTLHTWCKASGAKFNLEKTEILPIGSKTHRESVITNRKLHEHDTPWNEQIRIARDGNPIRTLGAWVGNDIEHTASWEPILEKIEQNLNRWGLSHPSLDGKRLITQMIVGGMTQFLTKAQGMPKPIENTITKLIRNFIWNERRNPPISSKRLEHPIAE</sequence>
<feature type="non-terminal residue" evidence="1">
    <location>
        <position position="1"/>
    </location>
</feature>
<organism evidence="1 2">
    <name type="scientific">Suillus luteus UH-Slu-Lm8-n1</name>
    <dbReference type="NCBI Taxonomy" id="930992"/>
    <lineage>
        <taxon>Eukaryota</taxon>
        <taxon>Fungi</taxon>
        <taxon>Dikarya</taxon>
        <taxon>Basidiomycota</taxon>
        <taxon>Agaricomycotina</taxon>
        <taxon>Agaricomycetes</taxon>
        <taxon>Agaricomycetidae</taxon>
        <taxon>Boletales</taxon>
        <taxon>Suillineae</taxon>
        <taxon>Suillaceae</taxon>
        <taxon>Suillus</taxon>
    </lineage>
</organism>
<gene>
    <name evidence="1" type="ORF">CY34DRAFT_34249</name>
</gene>
<evidence type="ECO:0000313" key="2">
    <source>
        <dbReference type="Proteomes" id="UP000054485"/>
    </source>
</evidence>
<proteinExistence type="predicted"/>
<keyword evidence="2" id="KW-1185">Reference proteome</keyword>
<evidence type="ECO:0000313" key="1">
    <source>
        <dbReference type="EMBL" id="KIK36156.1"/>
    </source>
</evidence>
<dbReference type="EMBL" id="KN835555">
    <property type="protein sequence ID" value="KIK36156.1"/>
    <property type="molecule type" value="Genomic_DNA"/>
</dbReference>
<protein>
    <recommendedName>
        <fullName evidence="3">Reverse transcriptase domain-containing protein</fullName>
    </recommendedName>
</protein>
<dbReference type="HOGENOM" id="CLU_077575_1_0_1"/>
<evidence type="ECO:0008006" key="3">
    <source>
        <dbReference type="Google" id="ProtNLM"/>
    </source>
</evidence>
<reference evidence="2" key="2">
    <citation type="submission" date="2015-01" db="EMBL/GenBank/DDBJ databases">
        <title>Evolutionary Origins and Diversification of the Mycorrhizal Mutualists.</title>
        <authorList>
            <consortium name="DOE Joint Genome Institute"/>
            <consortium name="Mycorrhizal Genomics Consortium"/>
            <person name="Kohler A."/>
            <person name="Kuo A."/>
            <person name="Nagy L.G."/>
            <person name="Floudas D."/>
            <person name="Copeland A."/>
            <person name="Barry K.W."/>
            <person name="Cichocki N."/>
            <person name="Veneault-Fourrey C."/>
            <person name="LaButti K."/>
            <person name="Lindquist E.A."/>
            <person name="Lipzen A."/>
            <person name="Lundell T."/>
            <person name="Morin E."/>
            <person name="Murat C."/>
            <person name="Riley R."/>
            <person name="Ohm R."/>
            <person name="Sun H."/>
            <person name="Tunlid A."/>
            <person name="Henrissat B."/>
            <person name="Grigoriev I.V."/>
            <person name="Hibbett D.S."/>
            <person name="Martin F."/>
        </authorList>
    </citation>
    <scope>NUCLEOTIDE SEQUENCE [LARGE SCALE GENOMIC DNA]</scope>
    <source>
        <strain evidence="2">UH-Slu-Lm8-n1</strain>
    </source>
</reference>
<dbReference type="AlphaFoldDB" id="A0A0D0A381"/>
<dbReference type="OrthoDB" id="2205812at2759"/>